<dbReference type="EMBL" id="OU898278">
    <property type="protein sequence ID" value="CAG9830723.1"/>
    <property type="molecule type" value="Genomic_DNA"/>
</dbReference>
<feature type="region of interest" description="Disordered" evidence="1">
    <location>
        <begin position="394"/>
        <end position="472"/>
    </location>
</feature>
<sequence length="472" mass="53783">MDIEEVQSVSVRKLISAFENQTNSPEAKYFRPRTRSLGNILAKNVTVRENQFETLDEISDALEVIQQQLQVYDTYNKARHVAFQEELFNILTSIINIDNDDPIRARNLISTTKHLVSVLNNKLPSNNSVEHRYTKYSQQVNGTQQSNILVKNKETYSKISKTNNQNINRENSVELNKGIVKSTGDTKGIGLTRSVSVKKLKELFQSDIKLSELPTYENKYMSKSEQTIKVSSTLKKSSTSTTEVTVREVVNREIKNERILPYQEYYPVEPTPTDTKFQVSVANLRNVFEVKSKEGSTGLPLILKEDKPPITRFNYRSSVDEEPELVSYTPDKLASEGSSRLLELLKRDAEATNQNFKYSFEVSEQDDAGEVTPVESPHRVEDDIMANLEYVEENDNEDDNDSISGDSLNSTESVKTVESVNSNNNSSQRLNNNYIFEDNEEDDNEDNNYNDHGIKIEEINSDETEYSVESEA</sequence>
<dbReference type="OrthoDB" id="6745799at2759"/>
<name>A0A9N9SYD2_DIABA</name>
<proteinExistence type="predicted"/>
<feature type="region of interest" description="Disordered" evidence="1">
    <location>
        <begin position="360"/>
        <end position="381"/>
    </location>
</feature>
<keyword evidence="3" id="KW-1185">Reference proteome</keyword>
<dbReference type="AlphaFoldDB" id="A0A9N9SYD2"/>
<protein>
    <submittedName>
        <fullName evidence="2">Uncharacterized protein</fullName>
    </submittedName>
</protein>
<organism evidence="2 3">
    <name type="scientific">Diabrotica balteata</name>
    <name type="common">Banded cucumber beetle</name>
    <dbReference type="NCBI Taxonomy" id="107213"/>
    <lineage>
        <taxon>Eukaryota</taxon>
        <taxon>Metazoa</taxon>
        <taxon>Ecdysozoa</taxon>
        <taxon>Arthropoda</taxon>
        <taxon>Hexapoda</taxon>
        <taxon>Insecta</taxon>
        <taxon>Pterygota</taxon>
        <taxon>Neoptera</taxon>
        <taxon>Endopterygota</taxon>
        <taxon>Coleoptera</taxon>
        <taxon>Polyphaga</taxon>
        <taxon>Cucujiformia</taxon>
        <taxon>Chrysomeloidea</taxon>
        <taxon>Chrysomelidae</taxon>
        <taxon>Galerucinae</taxon>
        <taxon>Diabroticina</taxon>
        <taxon>Diabroticites</taxon>
        <taxon>Diabrotica</taxon>
    </lineage>
</organism>
<feature type="compositionally biased region" description="Acidic residues" evidence="1">
    <location>
        <begin position="437"/>
        <end position="448"/>
    </location>
</feature>
<feature type="compositionally biased region" description="Low complexity" evidence="1">
    <location>
        <begin position="409"/>
        <end position="436"/>
    </location>
</feature>
<gene>
    <name evidence="2" type="ORF">DIABBA_LOCUS4392</name>
</gene>
<accession>A0A9N9SYD2</accession>
<dbReference type="Proteomes" id="UP001153709">
    <property type="component" value="Chromosome 3"/>
</dbReference>
<feature type="compositionally biased region" description="Acidic residues" evidence="1">
    <location>
        <begin position="459"/>
        <end position="472"/>
    </location>
</feature>
<evidence type="ECO:0000256" key="1">
    <source>
        <dbReference type="SAM" id="MobiDB-lite"/>
    </source>
</evidence>
<reference evidence="2" key="1">
    <citation type="submission" date="2022-01" db="EMBL/GenBank/DDBJ databases">
        <authorList>
            <person name="King R."/>
        </authorList>
    </citation>
    <scope>NUCLEOTIDE SEQUENCE</scope>
</reference>
<evidence type="ECO:0000313" key="3">
    <source>
        <dbReference type="Proteomes" id="UP001153709"/>
    </source>
</evidence>
<evidence type="ECO:0000313" key="2">
    <source>
        <dbReference type="EMBL" id="CAG9830723.1"/>
    </source>
</evidence>